<dbReference type="SUPFAM" id="SSF55811">
    <property type="entry name" value="Nudix"/>
    <property type="match status" value="1"/>
</dbReference>
<comment type="cofactor">
    <cofactor evidence="1">
        <name>Mg(2+)</name>
        <dbReference type="ChEBI" id="CHEBI:18420"/>
    </cofactor>
</comment>
<reference evidence="4 5" key="1">
    <citation type="journal article" date="2015" name="Int. J. Syst. Evol. Microbiol.">
        <title>Novibacillus thermophilus gen. nov., sp. nov., a Gram-staining-negative and moderately thermophilic member of the family Thermoactinomycetaceae.</title>
        <authorList>
            <person name="Yang G."/>
            <person name="Chen J."/>
            <person name="Zhou S."/>
        </authorList>
    </citation>
    <scope>NUCLEOTIDE SEQUENCE [LARGE SCALE GENOMIC DNA]</scope>
    <source>
        <strain evidence="4 5">SG-1</strain>
    </source>
</reference>
<dbReference type="Proteomes" id="UP000188603">
    <property type="component" value="Chromosome"/>
</dbReference>
<evidence type="ECO:0000313" key="4">
    <source>
        <dbReference type="EMBL" id="AQS56615.1"/>
    </source>
</evidence>
<dbReference type="GO" id="GO:0019693">
    <property type="term" value="P:ribose phosphate metabolic process"/>
    <property type="evidence" value="ECO:0007669"/>
    <property type="project" value="TreeGrafter"/>
</dbReference>
<evidence type="ECO:0000313" key="5">
    <source>
        <dbReference type="Proteomes" id="UP000188603"/>
    </source>
</evidence>
<dbReference type="AlphaFoldDB" id="A0A1U9K980"/>
<feature type="domain" description="Nudix hydrolase" evidence="3">
    <location>
        <begin position="41"/>
        <end position="169"/>
    </location>
</feature>
<dbReference type="RefSeq" id="WP_077720474.1">
    <property type="nucleotide sequence ID" value="NZ_CP019699.1"/>
</dbReference>
<name>A0A1U9K980_9BACL</name>
<evidence type="ECO:0000259" key="3">
    <source>
        <dbReference type="PROSITE" id="PS51462"/>
    </source>
</evidence>
<keyword evidence="2" id="KW-0378">Hydrolase</keyword>
<dbReference type="KEGG" id="ntr:B0W44_13470"/>
<dbReference type="GO" id="GO:0005829">
    <property type="term" value="C:cytosol"/>
    <property type="evidence" value="ECO:0007669"/>
    <property type="project" value="TreeGrafter"/>
</dbReference>
<dbReference type="PROSITE" id="PS00893">
    <property type="entry name" value="NUDIX_BOX"/>
    <property type="match status" value="1"/>
</dbReference>
<dbReference type="InterPro" id="IPR015797">
    <property type="entry name" value="NUDIX_hydrolase-like_dom_sf"/>
</dbReference>
<gene>
    <name evidence="4" type="ORF">B0W44_13470</name>
</gene>
<dbReference type="PANTHER" id="PTHR11839">
    <property type="entry name" value="UDP/ADP-SUGAR PYROPHOSPHATASE"/>
    <property type="match status" value="1"/>
</dbReference>
<evidence type="ECO:0000256" key="2">
    <source>
        <dbReference type="ARBA" id="ARBA00022801"/>
    </source>
</evidence>
<dbReference type="InterPro" id="IPR020084">
    <property type="entry name" value="NUDIX_hydrolase_CS"/>
</dbReference>
<evidence type="ECO:0000256" key="1">
    <source>
        <dbReference type="ARBA" id="ARBA00001946"/>
    </source>
</evidence>
<organism evidence="4 5">
    <name type="scientific">Novibacillus thermophilus</name>
    <dbReference type="NCBI Taxonomy" id="1471761"/>
    <lineage>
        <taxon>Bacteria</taxon>
        <taxon>Bacillati</taxon>
        <taxon>Bacillota</taxon>
        <taxon>Bacilli</taxon>
        <taxon>Bacillales</taxon>
        <taxon>Thermoactinomycetaceae</taxon>
        <taxon>Novibacillus</taxon>
    </lineage>
</organism>
<dbReference type="GO" id="GO:0006753">
    <property type="term" value="P:nucleoside phosphate metabolic process"/>
    <property type="evidence" value="ECO:0007669"/>
    <property type="project" value="TreeGrafter"/>
</dbReference>
<keyword evidence="5" id="KW-1185">Reference proteome</keyword>
<dbReference type="STRING" id="1471761.B0W44_13470"/>
<dbReference type="EMBL" id="CP019699">
    <property type="protein sequence ID" value="AQS56615.1"/>
    <property type="molecule type" value="Genomic_DNA"/>
</dbReference>
<proteinExistence type="predicted"/>
<dbReference type="PROSITE" id="PS51462">
    <property type="entry name" value="NUDIX"/>
    <property type="match status" value="1"/>
</dbReference>
<dbReference type="FunFam" id="3.90.79.10:FF:000024">
    <property type="entry name" value="ADP-ribose pyrophosphatase"/>
    <property type="match status" value="1"/>
</dbReference>
<dbReference type="PANTHER" id="PTHR11839:SF18">
    <property type="entry name" value="NUDIX HYDROLASE DOMAIN-CONTAINING PROTEIN"/>
    <property type="match status" value="1"/>
</dbReference>
<dbReference type="GO" id="GO:0016787">
    <property type="term" value="F:hydrolase activity"/>
    <property type="evidence" value="ECO:0007669"/>
    <property type="project" value="UniProtKB-KW"/>
</dbReference>
<sequence>MSSFTERTIKRNTIFEGNIIKVEVDEVLTPNGKTAKRELVRHPGAVAVLPLIEHNRLVVVEQFRKPLEKVIVEIPAGKLEQDEAPLQCAKRELREETGYTADKWSHLVSFYTSPGFADEEIHLYVAEHLQAGPKQTDEDEFVNVREITLDEAFHLIETKDICDAKTVAAVYAWHNRELARS</sequence>
<accession>A0A1U9K980</accession>
<dbReference type="InterPro" id="IPR000086">
    <property type="entry name" value="NUDIX_hydrolase_dom"/>
</dbReference>
<dbReference type="OrthoDB" id="9806150at2"/>
<protein>
    <submittedName>
        <fullName evidence="4">ADP-ribose pyrophosphatase</fullName>
    </submittedName>
</protein>
<dbReference type="Pfam" id="PF00293">
    <property type="entry name" value="NUDIX"/>
    <property type="match status" value="1"/>
</dbReference>
<dbReference type="Gene3D" id="3.90.79.10">
    <property type="entry name" value="Nucleoside Triphosphate Pyrophosphohydrolase"/>
    <property type="match status" value="1"/>
</dbReference>